<dbReference type="RefSeq" id="WP_179658930.1">
    <property type="nucleotide sequence ID" value="NZ_JACBZR010000001.1"/>
</dbReference>
<accession>A0A7Z0DN07</accession>
<proteinExistence type="predicted"/>
<sequence length="211" mass="21903">MSLMGCSGTAPRTNAPQASESASASASASPSASASASATAGALTEPGADRRLGETATVEWTPKEGVDGELSITVDKLESTSYKQTFSGWKLDEATLARAPYFVRATIKNDGDTDLGGYDVPLWGLDDEGNLVEAAAFKEPFKPCAVKTFPKPFAPGASVDACLVMLVPDQGKLVGVSFRPYEEFDPITWQGDLTPYAAPKASGSPSASPTS</sequence>
<evidence type="ECO:0008006" key="4">
    <source>
        <dbReference type="Google" id="ProtNLM"/>
    </source>
</evidence>
<dbReference type="EMBL" id="JACBZR010000001">
    <property type="protein sequence ID" value="NYI78629.1"/>
    <property type="molecule type" value="Genomic_DNA"/>
</dbReference>
<dbReference type="Proteomes" id="UP000564496">
    <property type="component" value="Unassembled WGS sequence"/>
</dbReference>
<name>A0A7Z0DN07_9ACTN</name>
<protein>
    <recommendedName>
        <fullName evidence="4">DUF4352 domain-containing protein</fullName>
    </recommendedName>
</protein>
<dbReference type="AlphaFoldDB" id="A0A7Z0DN07"/>
<evidence type="ECO:0000313" key="3">
    <source>
        <dbReference type="Proteomes" id="UP000564496"/>
    </source>
</evidence>
<feature type="compositionally biased region" description="Low complexity" evidence="1">
    <location>
        <begin position="18"/>
        <end position="40"/>
    </location>
</feature>
<comment type="caution">
    <text evidence="2">The sequence shown here is derived from an EMBL/GenBank/DDBJ whole genome shotgun (WGS) entry which is preliminary data.</text>
</comment>
<gene>
    <name evidence="2" type="ORF">BJ988_003277</name>
</gene>
<reference evidence="2 3" key="1">
    <citation type="submission" date="2020-07" db="EMBL/GenBank/DDBJ databases">
        <title>Sequencing the genomes of 1000 actinobacteria strains.</title>
        <authorList>
            <person name="Klenk H.-P."/>
        </authorList>
    </citation>
    <scope>NUCLEOTIDE SEQUENCE [LARGE SCALE GENOMIC DNA]</scope>
    <source>
        <strain evidence="2 3">DSM 26487</strain>
    </source>
</reference>
<evidence type="ECO:0000313" key="2">
    <source>
        <dbReference type="EMBL" id="NYI78629.1"/>
    </source>
</evidence>
<evidence type="ECO:0000256" key="1">
    <source>
        <dbReference type="SAM" id="MobiDB-lite"/>
    </source>
</evidence>
<feature type="region of interest" description="Disordered" evidence="1">
    <location>
        <begin position="1"/>
        <end position="64"/>
    </location>
</feature>
<organism evidence="2 3">
    <name type="scientific">Nocardioides panzhihuensis</name>
    <dbReference type="NCBI Taxonomy" id="860243"/>
    <lineage>
        <taxon>Bacteria</taxon>
        <taxon>Bacillati</taxon>
        <taxon>Actinomycetota</taxon>
        <taxon>Actinomycetes</taxon>
        <taxon>Propionibacteriales</taxon>
        <taxon>Nocardioidaceae</taxon>
        <taxon>Nocardioides</taxon>
    </lineage>
</organism>
<keyword evidence="3" id="KW-1185">Reference proteome</keyword>